<feature type="non-terminal residue" evidence="1">
    <location>
        <position position="1"/>
    </location>
</feature>
<organism evidence="1 2">
    <name type="scientific">Racocetra persica</name>
    <dbReference type="NCBI Taxonomy" id="160502"/>
    <lineage>
        <taxon>Eukaryota</taxon>
        <taxon>Fungi</taxon>
        <taxon>Fungi incertae sedis</taxon>
        <taxon>Mucoromycota</taxon>
        <taxon>Glomeromycotina</taxon>
        <taxon>Glomeromycetes</taxon>
        <taxon>Diversisporales</taxon>
        <taxon>Gigasporaceae</taxon>
        <taxon>Racocetra</taxon>
    </lineage>
</organism>
<evidence type="ECO:0000313" key="1">
    <source>
        <dbReference type="EMBL" id="CAG8793324.1"/>
    </source>
</evidence>
<evidence type="ECO:0000313" key="2">
    <source>
        <dbReference type="Proteomes" id="UP000789920"/>
    </source>
</evidence>
<proteinExistence type="predicted"/>
<accession>A0ACA9RIM2</accession>
<dbReference type="Proteomes" id="UP000789920">
    <property type="component" value="Unassembled WGS sequence"/>
</dbReference>
<dbReference type="EMBL" id="CAJVQC010053762">
    <property type="protein sequence ID" value="CAG8793324.1"/>
    <property type="molecule type" value="Genomic_DNA"/>
</dbReference>
<reference evidence="1" key="1">
    <citation type="submission" date="2021-06" db="EMBL/GenBank/DDBJ databases">
        <authorList>
            <person name="Kallberg Y."/>
            <person name="Tangrot J."/>
            <person name="Rosling A."/>
        </authorList>
    </citation>
    <scope>NUCLEOTIDE SEQUENCE</scope>
    <source>
        <strain evidence="1">MA461A</strain>
    </source>
</reference>
<name>A0ACA9RIM2_9GLOM</name>
<feature type="non-terminal residue" evidence="1">
    <location>
        <position position="43"/>
    </location>
</feature>
<protein>
    <submittedName>
        <fullName evidence="1">29968_t:CDS:1</fullName>
    </submittedName>
</protein>
<comment type="caution">
    <text evidence="1">The sequence shown here is derived from an EMBL/GenBank/DDBJ whole genome shotgun (WGS) entry which is preliminary data.</text>
</comment>
<sequence>NCSAIIEEPALAESTIMMESQRKEAFRASQEWKNVADICTLSN</sequence>
<keyword evidence="2" id="KW-1185">Reference proteome</keyword>
<gene>
    <name evidence="1" type="ORF">RPERSI_LOCUS19553</name>
</gene>